<dbReference type="EMBL" id="DABGKZ010000006">
    <property type="protein sequence ID" value="HAJ5149973.1"/>
    <property type="molecule type" value="Genomic_DNA"/>
</dbReference>
<evidence type="ECO:0000313" key="1">
    <source>
        <dbReference type="EMBL" id="HAJ5149973.1"/>
    </source>
</evidence>
<reference evidence="1" key="2">
    <citation type="submission" date="2019-11" db="EMBL/GenBank/DDBJ databases">
        <authorList>
            <consortium name="NCBI Pathogen Detection Project"/>
        </authorList>
    </citation>
    <scope>NUCLEOTIDE SEQUENCE</scope>
    <source>
        <strain evidence="1">Ecoli[ST-219]</strain>
    </source>
</reference>
<protein>
    <submittedName>
        <fullName evidence="1">Transcriptional regulator</fullName>
    </submittedName>
</protein>
<dbReference type="Proteomes" id="UP000840371">
    <property type="component" value="Unassembled WGS sequence"/>
</dbReference>
<comment type="caution">
    <text evidence="1">The sequence shown here is derived from an EMBL/GenBank/DDBJ whole genome shotgun (WGS) entry which is preliminary data.</text>
</comment>
<dbReference type="AlphaFoldDB" id="A0A7B3MKB9"/>
<reference evidence="1" key="1">
    <citation type="journal article" date="2018" name="Genome Biol.">
        <title>SKESA: strategic k-mer extension for scrupulous assemblies.</title>
        <authorList>
            <person name="Souvorov A."/>
            <person name="Agarwala R."/>
            <person name="Lipman D.J."/>
        </authorList>
    </citation>
    <scope>NUCLEOTIDE SEQUENCE [LARGE SCALE GENOMIC DNA]</scope>
    <source>
        <strain evidence="1">Ecoli[ST-219]</strain>
        <strain>ecoli[ST-219]</strain>
    </source>
</reference>
<dbReference type="InterPro" id="IPR029016">
    <property type="entry name" value="GAF-like_dom_sf"/>
</dbReference>
<organism evidence="1">
    <name type="scientific">Escherichia coli</name>
    <dbReference type="NCBI Taxonomy" id="562"/>
    <lineage>
        <taxon>Bacteria</taxon>
        <taxon>Pseudomonadati</taxon>
        <taxon>Pseudomonadota</taxon>
        <taxon>Gammaproteobacteria</taxon>
        <taxon>Enterobacterales</taxon>
        <taxon>Enterobacteriaceae</taxon>
        <taxon>Escherichia</taxon>
    </lineage>
</organism>
<sequence>MRSAGAISLSTSRLKQVGEKNLLKPLRETAQAISNELGFTVRDDQGAIA</sequence>
<gene>
    <name evidence="1" type="ORF">HLZ50_08030</name>
</gene>
<dbReference type="Gene3D" id="3.30.450.40">
    <property type="match status" value="1"/>
</dbReference>
<accession>A0A7B3MKB9</accession>
<name>A0A7B3MKB9_ECOLX</name>
<proteinExistence type="predicted"/>